<dbReference type="EMBL" id="CP111014">
    <property type="protein sequence ID" value="WAQ99352.1"/>
    <property type="molecule type" value="Genomic_DNA"/>
</dbReference>
<dbReference type="PANTHER" id="PTHR46534">
    <property type="entry name" value="IGGFC_BINDING DOMAIN-CONTAINING PROTEIN"/>
    <property type="match status" value="1"/>
</dbReference>
<keyword evidence="6" id="KW-1185">Reference proteome</keyword>
<organism evidence="5 6">
    <name type="scientific">Mya arenaria</name>
    <name type="common">Soft-shell clam</name>
    <dbReference type="NCBI Taxonomy" id="6604"/>
    <lineage>
        <taxon>Eukaryota</taxon>
        <taxon>Metazoa</taxon>
        <taxon>Spiralia</taxon>
        <taxon>Lophotrochozoa</taxon>
        <taxon>Mollusca</taxon>
        <taxon>Bivalvia</taxon>
        <taxon>Autobranchia</taxon>
        <taxon>Heteroconchia</taxon>
        <taxon>Euheterodonta</taxon>
        <taxon>Imparidentia</taxon>
        <taxon>Neoheterodontei</taxon>
        <taxon>Myida</taxon>
        <taxon>Myoidea</taxon>
        <taxon>Myidae</taxon>
        <taxon>Mya</taxon>
    </lineage>
</organism>
<proteinExistence type="predicted"/>
<evidence type="ECO:0000313" key="6">
    <source>
        <dbReference type="Proteomes" id="UP001164746"/>
    </source>
</evidence>
<keyword evidence="2" id="KW-1133">Transmembrane helix</keyword>
<keyword evidence="2" id="KW-0472">Membrane</keyword>
<dbReference type="PANTHER" id="PTHR46534:SF1">
    <property type="entry name" value="IGGFC-BINDING PROTEIN N-TERMINAL DOMAIN-CONTAINING PROTEIN"/>
    <property type="match status" value="1"/>
</dbReference>
<sequence>MQAIQMFALAAAIVAVVLQTTDSSTQSPASGPENMTYLVPFLGRNNDAVDANDVSYTLAVTNTGESNIDVSVYGIGDGNTEEIYEVPGFKDIAAGSSVRKTFENDSLALNNSQTRNTTLRISSEDGPFQLQVYITVNGYTEGFLGVPLEKMQGPNVPNDVHEFVAATFCDTGGYCQIAVAANEDDTAIYLKVPDHVENIVLCRDNTFYRTKEITKITMKKFEVIQLESTYDMSGTHIYSKKPLAVFAGSRNVTNGDVVAHTVEQLVPSSHWGTEFAVKNLGTTGYGDILKIVSGWGSTKVTMRGYPSFTITNQLQTIVRRLDQDKFDMDNGYGTPTELKVGGTNINSSYSTIVDYTALRVATVDSTVSQSYAVELDNRTSNNIIDSKPNGLGVTGIVQCNQTATMPLSSLLRQEPDDPVPPNTCREGFKGTSTFNPDSGLIQTHILDLSSNQFNGDVLRLRTQLCGDGSLLFRSSTTKLILKVNHASILMTKYNDNAIDGCEGDMLFFWFKEIRTENDGLEGFCFGAGVKADQDCSAGSTSIRKIDLDVPFTTLEMSGLTREAIFNYEFVNPAGCMMYESANRVADSFGREFLLVVPIGTNYCRIYVTPLAQNTHIAVGSGTSVIPGTTYNRQIRMYDCLEYVSEYKVKLIHVLSDADVAVNVYIKHPHTTNKYPIMNIPVQPLDSFGMELMMLDRGDGENHKRYCFPVSAFDDAKMIWFTKDSKDKVFYTGNARWPPSGRTVSFGDLMKGTSGEDFTGTYFKFTRPSSIFCGQFSSAKENYIFYQVPALMTWSTHYTIPSFGDSTANRPFDAKLKIVTNSDNTIVNITGGFDALHVLYDRGDFVEQDIDLSSHYHIASNEAIGVSILFYNPTVPTDASFHLLPAPHNFMSGFLAVAPTGILGDEMNFDTGSVYSFFSSGQQHNTTTTGDSTSIKNNFYFNWLNEGPSFGFTVVMTDSNSWFIVPSYTVHGPDAKWFETDSCQTSVGTVGDGIDNDCDGLADEDTCYTGYGVYREGLSIVNTTVWPVCLQRPDRPPEECWTLCSCPCSWAEKYEREKNLTMDELEEAYEEKNKQLESDLKVETDELSSVSAEKESASDERQSAASIGYLGIAMFVLVFGTIFILDLSALARDAIILFGNLNAGFTRVLLFRKKFAQTQIYCKSNYREVQHRFGNCTNVTSSNANISSK</sequence>
<feature type="signal peptide" evidence="3">
    <location>
        <begin position="1"/>
        <end position="23"/>
    </location>
</feature>
<evidence type="ECO:0000256" key="3">
    <source>
        <dbReference type="SAM" id="SignalP"/>
    </source>
</evidence>
<dbReference type="Proteomes" id="UP001164746">
    <property type="component" value="Chromosome 3"/>
</dbReference>
<dbReference type="InterPro" id="IPR035234">
    <property type="entry name" value="IgGFc-bd_N"/>
</dbReference>
<feature type="transmembrane region" description="Helical" evidence="2">
    <location>
        <begin position="1106"/>
        <end position="1124"/>
    </location>
</feature>
<keyword evidence="2" id="KW-0812">Transmembrane</keyword>
<evidence type="ECO:0000256" key="2">
    <source>
        <dbReference type="SAM" id="Phobius"/>
    </source>
</evidence>
<protein>
    <submittedName>
        <fullName evidence="5">FCGBP-like protein</fullName>
    </submittedName>
</protein>
<evidence type="ECO:0000313" key="5">
    <source>
        <dbReference type="EMBL" id="WAQ99352.1"/>
    </source>
</evidence>
<evidence type="ECO:0000256" key="1">
    <source>
        <dbReference type="SAM" id="Coils"/>
    </source>
</evidence>
<keyword evidence="1" id="KW-0175">Coiled coil</keyword>
<feature type="domain" description="IgGFc-binding protein N-terminal" evidence="4">
    <location>
        <begin position="162"/>
        <end position="310"/>
    </location>
</feature>
<feature type="coiled-coil region" evidence="1">
    <location>
        <begin position="1050"/>
        <end position="1092"/>
    </location>
</feature>
<dbReference type="Pfam" id="PF17517">
    <property type="entry name" value="IgGFc_binding"/>
    <property type="match status" value="2"/>
</dbReference>
<feature type="chain" id="PRO_5046133329" evidence="3">
    <location>
        <begin position="24"/>
        <end position="1188"/>
    </location>
</feature>
<name>A0ABY7DNT0_MYAAR</name>
<gene>
    <name evidence="5" type="ORF">MAR_023725</name>
</gene>
<keyword evidence="3" id="KW-0732">Signal</keyword>
<reference evidence="5" key="1">
    <citation type="submission" date="2022-11" db="EMBL/GenBank/DDBJ databases">
        <title>Centuries of genome instability and evolution in soft-shell clam transmissible cancer (bioRxiv).</title>
        <authorList>
            <person name="Hart S.F.M."/>
            <person name="Yonemitsu M.A."/>
            <person name="Giersch R.M."/>
            <person name="Beal B.F."/>
            <person name="Arriagada G."/>
            <person name="Davis B.W."/>
            <person name="Ostrander E.A."/>
            <person name="Goff S.P."/>
            <person name="Metzger M.J."/>
        </authorList>
    </citation>
    <scope>NUCLEOTIDE SEQUENCE</scope>
    <source>
        <strain evidence="5">MELC-2E11</strain>
        <tissue evidence="5">Siphon/mantle</tissue>
    </source>
</reference>
<feature type="domain" description="IgGFc-binding protein N-terminal" evidence="4">
    <location>
        <begin position="744"/>
        <end position="899"/>
    </location>
</feature>
<evidence type="ECO:0000259" key="4">
    <source>
        <dbReference type="Pfam" id="PF17517"/>
    </source>
</evidence>
<accession>A0ABY7DNT0</accession>